<feature type="transmembrane region" description="Helical" evidence="1">
    <location>
        <begin position="34"/>
        <end position="51"/>
    </location>
</feature>
<dbReference type="EMBL" id="CP011120">
    <property type="protein sequence ID" value="ANA14202.1"/>
    <property type="molecule type" value="Genomic_DNA"/>
</dbReference>
<organism evidence="2 3">
    <name type="scientific">Acetobacter oryzifermentans</name>
    <dbReference type="NCBI Taxonomy" id="1633874"/>
    <lineage>
        <taxon>Bacteria</taxon>
        <taxon>Pseudomonadati</taxon>
        <taxon>Pseudomonadota</taxon>
        <taxon>Alphaproteobacteria</taxon>
        <taxon>Acetobacterales</taxon>
        <taxon>Acetobacteraceae</taxon>
        <taxon>Acetobacter</taxon>
    </lineage>
</organism>
<keyword evidence="1" id="KW-0812">Transmembrane</keyword>
<protein>
    <submittedName>
        <fullName evidence="2">Uncharacterized protein</fullName>
    </submittedName>
</protein>
<dbReference type="Proteomes" id="UP000076595">
    <property type="component" value="Chromosome"/>
</dbReference>
<proteinExistence type="predicted"/>
<name>A0ABM6AKW8_9PROT</name>
<gene>
    <name evidence="2" type="ORF">WG31_09470</name>
</gene>
<keyword evidence="1" id="KW-1133">Transmembrane helix</keyword>
<evidence type="ECO:0000256" key="1">
    <source>
        <dbReference type="SAM" id="Phobius"/>
    </source>
</evidence>
<sequence length="75" mass="8869">MTYIAASWILLGIAQVFIILVYERTMCWKDVAEMIIAIATGPFLFPIRFLLSSYSNHRQRKMLEFYNNQSDSKFR</sequence>
<evidence type="ECO:0000313" key="3">
    <source>
        <dbReference type="Proteomes" id="UP000076595"/>
    </source>
</evidence>
<keyword evidence="1" id="KW-0472">Membrane</keyword>
<accession>A0ABM6AKW8</accession>
<keyword evidence="3" id="KW-1185">Reference proteome</keyword>
<reference evidence="2 3" key="1">
    <citation type="submission" date="2015-03" db="EMBL/GenBank/DDBJ databases">
        <title>Genome study of Acetobacter sp. SLV-7.</title>
        <authorList>
            <person name="Cho G.Y."/>
            <person name="Jeon C.O."/>
        </authorList>
    </citation>
    <scope>NUCLEOTIDE SEQUENCE [LARGE SCALE GENOMIC DNA]</scope>
    <source>
        <strain evidence="2 3">SLV-7</strain>
    </source>
</reference>
<feature type="transmembrane region" description="Helical" evidence="1">
    <location>
        <begin position="5"/>
        <end position="22"/>
    </location>
</feature>
<evidence type="ECO:0000313" key="2">
    <source>
        <dbReference type="EMBL" id="ANA14202.1"/>
    </source>
</evidence>